<dbReference type="EMBL" id="BGZK01003197">
    <property type="protein sequence ID" value="GBO98598.1"/>
    <property type="molecule type" value="Genomic_DNA"/>
</dbReference>
<accession>A0A4C1S8K9</accession>
<gene>
    <name evidence="2" type="ORF">EVAR_97399_1</name>
</gene>
<protein>
    <submittedName>
        <fullName evidence="2">Uncharacterized protein</fullName>
    </submittedName>
</protein>
<evidence type="ECO:0000256" key="1">
    <source>
        <dbReference type="SAM" id="MobiDB-lite"/>
    </source>
</evidence>
<keyword evidence="3" id="KW-1185">Reference proteome</keyword>
<evidence type="ECO:0000313" key="2">
    <source>
        <dbReference type="EMBL" id="GBO98598.1"/>
    </source>
</evidence>
<evidence type="ECO:0000313" key="3">
    <source>
        <dbReference type="Proteomes" id="UP000299102"/>
    </source>
</evidence>
<dbReference type="Proteomes" id="UP000299102">
    <property type="component" value="Unassembled WGS sequence"/>
</dbReference>
<feature type="region of interest" description="Disordered" evidence="1">
    <location>
        <begin position="41"/>
        <end position="90"/>
    </location>
</feature>
<comment type="caution">
    <text evidence="2">The sequence shown here is derived from an EMBL/GenBank/DDBJ whole genome shotgun (WGS) entry which is preliminary data.</text>
</comment>
<name>A0A4C1S8K9_EUMVA</name>
<organism evidence="2 3">
    <name type="scientific">Eumeta variegata</name>
    <name type="common">Bagworm moth</name>
    <name type="synonym">Eumeta japonica</name>
    <dbReference type="NCBI Taxonomy" id="151549"/>
    <lineage>
        <taxon>Eukaryota</taxon>
        <taxon>Metazoa</taxon>
        <taxon>Ecdysozoa</taxon>
        <taxon>Arthropoda</taxon>
        <taxon>Hexapoda</taxon>
        <taxon>Insecta</taxon>
        <taxon>Pterygota</taxon>
        <taxon>Neoptera</taxon>
        <taxon>Endopterygota</taxon>
        <taxon>Lepidoptera</taxon>
        <taxon>Glossata</taxon>
        <taxon>Ditrysia</taxon>
        <taxon>Tineoidea</taxon>
        <taxon>Psychidae</taxon>
        <taxon>Oiketicinae</taxon>
        <taxon>Eumeta</taxon>
    </lineage>
</organism>
<proteinExistence type="predicted"/>
<reference evidence="2 3" key="1">
    <citation type="journal article" date="2019" name="Commun. Biol.">
        <title>The bagworm genome reveals a unique fibroin gene that provides high tensile strength.</title>
        <authorList>
            <person name="Kono N."/>
            <person name="Nakamura H."/>
            <person name="Ohtoshi R."/>
            <person name="Tomita M."/>
            <person name="Numata K."/>
            <person name="Arakawa K."/>
        </authorList>
    </citation>
    <scope>NUCLEOTIDE SEQUENCE [LARGE SCALE GENOMIC DNA]</scope>
</reference>
<dbReference type="AlphaFoldDB" id="A0A4C1S8K9"/>
<sequence>MVPDRKDKQPTSVERPFTAQMEFSGDIKCLSLRHFHQRKLTIWQPSKTGKENYTHPKSYRSSIGPVRSSKTSARNRGRPPQPSDIAQRRGRKDFTFLISLNIEGGFR</sequence>